<feature type="non-terminal residue" evidence="2">
    <location>
        <position position="87"/>
    </location>
</feature>
<organism evidence="2 3">
    <name type="scientific">Huso huso</name>
    <name type="common">Beluga</name>
    <name type="synonym">Acipenser huso</name>
    <dbReference type="NCBI Taxonomy" id="61971"/>
    <lineage>
        <taxon>Eukaryota</taxon>
        <taxon>Metazoa</taxon>
        <taxon>Chordata</taxon>
        <taxon>Craniata</taxon>
        <taxon>Vertebrata</taxon>
        <taxon>Euteleostomi</taxon>
        <taxon>Actinopterygii</taxon>
        <taxon>Chondrostei</taxon>
        <taxon>Acipenseriformes</taxon>
        <taxon>Acipenseridae</taxon>
        <taxon>Huso</taxon>
    </lineage>
</organism>
<evidence type="ECO:0000256" key="1">
    <source>
        <dbReference type="SAM" id="MobiDB-lite"/>
    </source>
</evidence>
<protein>
    <submittedName>
        <fullName evidence="2">Mitochondrial import inner membrane translocase subunit Tim10-B</fullName>
    </submittedName>
</protein>
<reference evidence="2 3" key="1">
    <citation type="submission" date="2021-05" db="EMBL/GenBank/DDBJ databases">
        <authorList>
            <person name="Zahm M."/>
            <person name="Klopp C."/>
            <person name="Cabau C."/>
            <person name="Kuhl H."/>
            <person name="Suciu R."/>
            <person name="Ciorpac M."/>
            <person name="Holostenco D."/>
            <person name="Gessner J."/>
            <person name="Wuertz S."/>
            <person name="Hohne C."/>
            <person name="Stock M."/>
            <person name="Gislard M."/>
            <person name="Lluch J."/>
            <person name="Milhes M."/>
            <person name="Lampietro C."/>
            <person name="Lopez Roques C."/>
            <person name="Donnadieu C."/>
            <person name="Du K."/>
            <person name="Schartl M."/>
            <person name="Guiguen Y."/>
        </authorList>
    </citation>
    <scope>NUCLEOTIDE SEQUENCE [LARGE SCALE GENOMIC DNA]</scope>
    <source>
        <strain evidence="2">Hh-F2</strain>
        <tissue evidence="2">Blood</tissue>
    </source>
</reference>
<feature type="region of interest" description="Disordered" evidence="1">
    <location>
        <begin position="33"/>
        <end position="87"/>
    </location>
</feature>
<name>A0ABR0Y7S5_HUSHU</name>
<dbReference type="Proteomes" id="UP001369086">
    <property type="component" value="Unassembled WGS sequence"/>
</dbReference>
<evidence type="ECO:0000313" key="2">
    <source>
        <dbReference type="EMBL" id="KAK6468608.1"/>
    </source>
</evidence>
<comment type="caution">
    <text evidence="2">The sequence shown here is derived from an EMBL/GenBank/DDBJ whole genome shotgun (WGS) entry which is preliminary data.</text>
</comment>
<sequence length="87" mass="8940">MDAVKAQQLAAELEVEMMSDMYNRMTGVSQEVVPTGRRSCRGGGLPGPLRLQVPGCSREDGPETDRAVGAGRGADEKHAAAGGGAAV</sequence>
<proteinExistence type="predicted"/>
<gene>
    <name evidence="2" type="ORF">HHUSO_G33382</name>
</gene>
<dbReference type="EMBL" id="JAHFZB010000043">
    <property type="protein sequence ID" value="KAK6468608.1"/>
    <property type="molecule type" value="Genomic_DNA"/>
</dbReference>
<keyword evidence="3" id="KW-1185">Reference proteome</keyword>
<accession>A0ABR0Y7S5</accession>
<feature type="compositionally biased region" description="Basic and acidic residues" evidence="1">
    <location>
        <begin position="57"/>
        <end position="66"/>
    </location>
</feature>
<evidence type="ECO:0000313" key="3">
    <source>
        <dbReference type="Proteomes" id="UP001369086"/>
    </source>
</evidence>